<feature type="domain" description="HTH luxR-type" evidence="2">
    <location>
        <begin position="702"/>
        <end position="767"/>
    </location>
</feature>
<dbReference type="CDD" id="cd06170">
    <property type="entry name" value="LuxR_C_like"/>
    <property type="match status" value="1"/>
</dbReference>
<dbReference type="AlphaFoldDB" id="M2ZDV9"/>
<reference evidence="3 4" key="1">
    <citation type="journal article" date="2013" name="Genome Announc.">
        <title>Draft Genome Sequence of Rhodococcus ruber Strain BKS 20-38.</title>
        <authorList>
            <person name="Bala M."/>
            <person name="Kumar S."/>
            <person name="Raghava G.P."/>
            <person name="Mayilraj S."/>
        </authorList>
    </citation>
    <scope>NUCLEOTIDE SEQUENCE [LARGE SCALE GENOMIC DNA]</scope>
    <source>
        <strain evidence="3 4">BKS 20-38</strain>
    </source>
</reference>
<feature type="repeat" description="TPR" evidence="1">
    <location>
        <begin position="568"/>
        <end position="601"/>
    </location>
</feature>
<evidence type="ECO:0000313" key="3">
    <source>
        <dbReference type="EMBL" id="EME65487.1"/>
    </source>
</evidence>
<dbReference type="EMBL" id="AOEX01000031">
    <property type="protein sequence ID" value="EME65487.1"/>
    <property type="molecule type" value="Genomic_DNA"/>
</dbReference>
<dbReference type="PROSITE" id="PS00622">
    <property type="entry name" value="HTH_LUXR_1"/>
    <property type="match status" value="1"/>
</dbReference>
<dbReference type="InterPro" id="IPR027417">
    <property type="entry name" value="P-loop_NTPase"/>
</dbReference>
<proteinExistence type="predicted"/>
<dbReference type="Proteomes" id="UP000011731">
    <property type="component" value="Unassembled WGS sequence"/>
</dbReference>
<dbReference type="SUPFAM" id="SSF52540">
    <property type="entry name" value="P-loop containing nucleoside triphosphate hydrolases"/>
    <property type="match status" value="1"/>
</dbReference>
<evidence type="ECO:0000256" key="1">
    <source>
        <dbReference type="PROSITE-ProRule" id="PRU00339"/>
    </source>
</evidence>
<dbReference type="RefSeq" id="WP_003935851.1">
    <property type="nucleotide sequence ID" value="NZ_AOEX01000031.1"/>
</dbReference>
<dbReference type="Gene3D" id="1.25.40.10">
    <property type="entry name" value="Tetratricopeptide repeat domain"/>
    <property type="match status" value="1"/>
</dbReference>
<dbReference type="PROSITE" id="PS50005">
    <property type="entry name" value="TPR"/>
    <property type="match status" value="1"/>
</dbReference>
<dbReference type="InterPro" id="IPR000792">
    <property type="entry name" value="Tscrpt_reg_LuxR_C"/>
</dbReference>
<accession>M2ZDV9</accession>
<dbReference type="SUPFAM" id="SSF48452">
    <property type="entry name" value="TPR-like"/>
    <property type="match status" value="1"/>
</dbReference>
<dbReference type="PRINTS" id="PR00038">
    <property type="entry name" value="HTHLUXR"/>
</dbReference>
<dbReference type="PANTHER" id="PTHR47691">
    <property type="entry name" value="REGULATOR-RELATED"/>
    <property type="match status" value="1"/>
</dbReference>
<dbReference type="InterPro" id="IPR049052">
    <property type="entry name" value="nSTAND1"/>
</dbReference>
<dbReference type="Pfam" id="PF00196">
    <property type="entry name" value="GerE"/>
    <property type="match status" value="1"/>
</dbReference>
<evidence type="ECO:0000313" key="4">
    <source>
        <dbReference type="Proteomes" id="UP000011731"/>
    </source>
</evidence>
<dbReference type="PANTHER" id="PTHR47691:SF3">
    <property type="entry name" value="HTH-TYPE TRANSCRIPTIONAL REGULATOR RV0890C-RELATED"/>
    <property type="match status" value="1"/>
</dbReference>
<dbReference type="PATRIC" id="fig|1278076.4.peg.1818"/>
<comment type="caution">
    <text evidence="3">The sequence shown here is derived from an EMBL/GenBank/DDBJ whole genome shotgun (WGS) entry which is preliminary data.</text>
</comment>
<organism evidence="3 4">
    <name type="scientific">Rhodococcus ruber BKS 20-38</name>
    <dbReference type="NCBI Taxonomy" id="1278076"/>
    <lineage>
        <taxon>Bacteria</taxon>
        <taxon>Bacillati</taxon>
        <taxon>Actinomycetota</taxon>
        <taxon>Actinomycetes</taxon>
        <taxon>Mycobacteriales</taxon>
        <taxon>Nocardiaceae</taxon>
        <taxon>Rhodococcus</taxon>
    </lineage>
</organism>
<dbReference type="SUPFAM" id="SSF46894">
    <property type="entry name" value="C-terminal effector domain of the bipartite response regulators"/>
    <property type="match status" value="1"/>
</dbReference>
<dbReference type="GO" id="GO:0003677">
    <property type="term" value="F:DNA binding"/>
    <property type="evidence" value="ECO:0007669"/>
    <property type="project" value="InterPro"/>
</dbReference>
<name>M2ZDV9_9NOCA</name>
<dbReference type="SMART" id="SM00028">
    <property type="entry name" value="TPR"/>
    <property type="match status" value="2"/>
</dbReference>
<gene>
    <name evidence="3" type="ORF">G352_08757</name>
</gene>
<dbReference type="Pfam" id="PF25872">
    <property type="entry name" value="HTH_77"/>
    <property type="match status" value="1"/>
</dbReference>
<protein>
    <submittedName>
        <fullName evidence="3">LuxR family transcriptional regulator</fullName>
    </submittedName>
</protein>
<dbReference type="PROSITE" id="PS50043">
    <property type="entry name" value="HTH_LUXR_2"/>
    <property type="match status" value="1"/>
</dbReference>
<keyword evidence="4" id="KW-1185">Reference proteome</keyword>
<keyword evidence="1" id="KW-0802">TPR repeat</keyword>
<dbReference type="InterPro" id="IPR011990">
    <property type="entry name" value="TPR-like_helical_dom_sf"/>
</dbReference>
<dbReference type="PRINTS" id="PR00364">
    <property type="entry name" value="DISEASERSIST"/>
</dbReference>
<evidence type="ECO:0000259" key="2">
    <source>
        <dbReference type="PROSITE" id="PS50043"/>
    </source>
</evidence>
<dbReference type="InterPro" id="IPR058852">
    <property type="entry name" value="HTH_77"/>
</dbReference>
<dbReference type="SMART" id="SM00421">
    <property type="entry name" value="HTH_LUXR"/>
    <property type="match status" value="1"/>
</dbReference>
<dbReference type="Gene3D" id="1.10.10.10">
    <property type="entry name" value="Winged helix-like DNA-binding domain superfamily/Winged helix DNA-binding domain"/>
    <property type="match status" value="1"/>
</dbReference>
<dbReference type="Gene3D" id="3.40.50.300">
    <property type="entry name" value="P-loop containing nucleotide triphosphate hydrolases"/>
    <property type="match status" value="1"/>
</dbReference>
<sequence length="775" mass="84989">MESPLPRTKGLTPSLTSFVGRRREIDEARSRLQQSRLVSLLGPGGVGKTRLAEEIALRTARAFRDAFCWIDLAVVRDPEALPSVAAAALGVTDQSTRAVTDKILDHLRDRHMLIVVDNCEHLLDAAAAFVTTVLTGAPEVRVLATSREPLGVPGEFTYVLPPLTTPTESTGNRAADLAVFESVTLLAERTQSVVADFRTTDANADAVAQLCIQLDGIPLAIELAATRLRTLSPAQLVERLDRRFALLTGGNRAAVPRQQTLRALIDWSYELCSAPERMLWSRLSVFPGGFDLEAAESICGDDDLPQEQVMDLLDGLVSKSLVTVDRSAEPFRYSQLTTVREYGHELLGGQRIDLYRRHRDHYLERAQRYAADWFGPRQSELLSQWRTDHPNFMAALDWSLRDDTEPSASAALAVALRYHWIAGGNLSHGRTRLERILQRLPRSTPERGGVLWVTAWTALIQGDRDGAARHLAECDYIAAELADDQLQSHHDHWAALHALFCGRTTEAIDLYEAAIAGHRARGDRAATLTALFQLAMAQTYDGRLDDALTTCAHVIDVADEHGEQWNKAYALWVSGLAYFHLGRIDDAVDAAERALRIQREFKDKICTALSIELLAWSTEAVGHTERSAALLGAAEAVWQRLGTSVAAFGPHITNDSVHWKQRSRQTLGPKKYARLSTPPARLTIEQAVDTALGTPAEQPATTASGASPLTRREVEVAELVARGLSNREIADQLVISHRTVDGHVEHILGKLGVGSRTQVVAWVHARAAGTAPASG</sequence>
<dbReference type="InterPro" id="IPR019734">
    <property type="entry name" value="TPR_rpt"/>
</dbReference>
<dbReference type="InterPro" id="IPR036388">
    <property type="entry name" value="WH-like_DNA-bd_sf"/>
</dbReference>
<dbReference type="InterPro" id="IPR016032">
    <property type="entry name" value="Sig_transdc_resp-reg_C-effctor"/>
</dbReference>
<dbReference type="GO" id="GO:0006355">
    <property type="term" value="P:regulation of DNA-templated transcription"/>
    <property type="evidence" value="ECO:0007669"/>
    <property type="project" value="InterPro"/>
</dbReference>
<dbReference type="Pfam" id="PF20703">
    <property type="entry name" value="nSTAND1"/>
    <property type="match status" value="1"/>
</dbReference>